<comment type="subunit">
    <text evidence="9">Homodimer. Erythronolide synthase is composed of EryAI, EryAII and EryAIII multimodular (2 modules) polypeptides each coding for a functional synthase subunit which participates in 2 of the six FAS-like elongation steps required for formation of the polyketide. Module 1, 2, 3, 4, 5, and 6 participating in biosynthesis steps 1, 2, 3, 4, 5, and 6, respectively.</text>
</comment>
<dbReference type="SUPFAM" id="SSF47336">
    <property type="entry name" value="ACP-like"/>
    <property type="match status" value="1"/>
</dbReference>
<dbReference type="InterPro" id="IPR014043">
    <property type="entry name" value="Acyl_transferase_dom"/>
</dbReference>
<dbReference type="InterPro" id="IPR013968">
    <property type="entry name" value="PKS_KR"/>
</dbReference>
<evidence type="ECO:0000256" key="9">
    <source>
        <dbReference type="ARBA" id="ARBA00063272"/>
    </source>
</evidence>
<dbReference type="InterPro" id="IPR016035">
    <property type="entry name" value="Acyl_Trfase/lysoPLipase"/>
</dbReference>
<dbReference type="Gene3D" id="3.40.366.10">
    <property type="entry name" value="Malonyl-Coenzyme A Acyl Carrier Protein, domain 2"/>
    <property type="match status" value="1"/>
</dbReference>
<dbReference type="FunFam" id="1.10.1200.10:FF:000007">
    <property type="entry name" value="Probable polyketide synthase pks17"/>
    <property type="match status" value="1"/>
</dbReference>
<evidence type="ECO:0000256" key="1">
    <source>
        <dbReference type="ARBA" id="ARBA00022450"/>
    </source>
</evidence>
<protein>
    <recommendedName>
        <fullName evidence="10">6-deoxyerythronolide-B synthase</fullName>
        <ecNumber evidence="10">2.3.1.94</ecNumber>
    </recommendedName>
</protein>
<feature type="domain" description="Carrier" evidence="11">
    <location>
        <begin position="971"/>
        <end position="1046"/>
    </location>
</feature>
<keyword evidence="5" id="KW-0012">Acyltransferase</keyword>
<dbReference type="SMART" id="SM01294">
    <property type="entry name" value="PKS_PP_betabranch"/>
    <property type="match status" value="1"/>
</dbReference>
<dbReference type="AlphaFoldDB" id="G4XIN0"/>
<dbReference type="Gene3D" id="6.10.140.1830">
    <property type="match status" value="1"/>
</dbReference>
<keyword evidence="3" id="KW-0808">Transferase</keyword>
<dbReference type="EC" id="2.3.1.94" evidence="10"/>
<dbReference type="Pfam" id="PF08659">
    <property type="entry name" value="KR"/>
    <property type="match status" value="1"/>
</dbReference>
<dbReference type="GO" id="GO:0006633">
    <property type="term" value="P:fatty acid biosynthetic process"/>
    <property type="evidence" value="ECO:0007669"/>
    <property type="project" value="TreeGrafter"/>
</dbReference>
<dbReference type="InterPro" id="IPR050091">
    <property type="entry name" value="PKS_NRPS_Biosynth_Enz"/>
</dbReference>
<dbReference type="SUPFAM" id="SSF52151">
    <property type="entry name" value="FabD/lysophospholipase-like"/>
    <property type="match status" value="1"/>
</dbReference>
<dbReference type="SMART" id="SM00827">
    <property type="entry name" value="PKS_AT"/>
    <property type="match status" value="1"/>
</dbReference>
<evidence type="ECO:0000256" key="5">
    <source>
        <dbReference type="ARBA" id="ARBA00023315"/>
    </source>
</evidence>
<comment type="pathway">
    <text evidence="8">Antibiotic biosynthesis; erythromycin biosynthesis.</text>
</comment>
<evidence type="ECO:0000256" key="7">
    <source>
        <dbReference type="ARBA" id="ARBA00060158"/>
    </source>
</evidence>
<keyword evidence="1" id="KW-0596">Phosphopantetheine</keyword>
<comment type="function">
    <text evidence="7">Involved in the biosynthesis of antibiotic erythromycin via the biosynthesis of its aglycone precursor, 6-deoxyerythronolide B (6-dEB).</text>
</comment>
<keyword evidence="2" id="KW-0597">Phosphoprotein</keyword>
<gene>
    <name evidence="12" type="primary">apoS4</name>
</gene>
<dbReference type="InterPro" id="IPR057326">
    <property type="entry name" value="KR_dom"/>
</dbReference>
<dbReference type="PANTHER" id="PTHR43775">
    <property type="entry name" value="FATTY ACID SYNTHASE"/>
    <property type="match status" value="1"/>
</dbReference>
<dbReference type="Pfam" id="PF00698">
    <property type="entry name" value="Acyl_transf_1"/>
    <property type="match status" value="1"/>
</dbReference>
<evidence type="ECO:0000256" key="10">
    <source>
        <dbReference type="ARBA" id="ARBA00066981"/>
    </source>
</evidence>
<comment type="catalytic activity">
    <reaction evidence="6">
        <text>6 (S)-methylmalonyl-CoA + propanoyl-CoA + 6 NADPH + 12 H(+) = 6-deoxyerythronolide B + 6 CO2 + 6 NADP(+) + 7 CoA + H2O</text>
        <dbReference type="Rhea" id="RHEA:23068"/>
        <dbReference type="ChEBI" id="CHEBI:15377"/>
        <dbReference type="ChEBI" id="CHEBI:15378"/>
        <dbReference type="ChEBI" id="CHEBI:16089"/>
        <dbReference type="ChEBI" id="CHEBI:16526"/>
        <dbReference type="ChEBI" id="CHEBI:57287"/>
        <dbReference type="ChEBI" id="CHEBI:57327"/>
        <dbReference type="ChEBI" id="CHEBI:57392"/>
        <dbReference type="ChEBI" id="CHEBI:57783"/>
        <dbReference type="ChEBI" id="CHEBI:58349"/>
        <dbReference type="EC" id="2.3.1.94"/>
    </reaction>
</comment>
<name>G4XIN0_9PSEU</name>
<dbReference type="SUPFAM" id="SSF51735">
    <property type="entry name" value="NAD(P)-binding Rossmann-fold domains"/>
    <property type="match status" value="2"/>
</dbReference>
<dbReference type="Gene3D" id="3.40.50.720">
    <property type="entry name" value="NAD(P)-binding Rossmann-like Domain"/>
    <property type="match status" value="1"/>
</dbReference>
<reference evidence="12" key="1">
    <citation type="journal article" date="2011" name="Tetrahedron">
        <title>Biosynthesis of the Apoptolidins in Nocardiopsis sp. FU 40.</title>
        <authorList>
            <person name="Du Y."/>
            <person name="Derewacz D.K."/>
            <person name="Deguire S.M."/>
            <person name="Teske J."/>
            <person name="Ravel J."/>
            <person name="Sulikowski G.A."/>
            <person name="Bachmann B.O."/>
        </authorList>
    </citation>
    <scope>NUCLEOTIDE SEQUENCE</scope>
</reference>
<organism evidence="12">
    <name type="scientific">Amycolatopsis sp. FU40</name>
    <dbReference type="NCBI Taxonomy" id="2914159"/>
    <lineage>
        <taxon>Bacteria</taxon>
        <taxon>Bacillati</taxon>
        <taxon>Actinomycetota</taxon>
        <taxon>Actinomycetes</taxon>
        <taxon>Pseudonocardiales</taxon>
        <taxon>Pseudonocardiaceae</taxon>
        <taxon>Amycolatopsis</taxon>
    </lineage>
</organism>
<evidence type="ECO:0000313" key="12">
    <source>
        <dbReference type="EMBL" id="AEP40937.1"/>
    </source>
</evidence>
<accession>G4XIN0</accession>
<dbReference type="GO" id="GO:0047879">
    <property type="term" value="F:erythronolide synthase activity"/>
    <property type="evidence" value="ECO:0007669"/>
    <property type="project" value="UniProtKB-EC"/>
</dbReference>
<dbReference type="CDD" id="cd08952">
    <property type="entry name" value="KR_1_SDR_x"/>
    <property type="match status" value="1"/>
</dbReference>
<keyword evidence="4" id="KW-0677">Repeat</keyword>
<dbReference type="FunFam" id="3.40.366.10:FF:000002">
    <property type="entry name" value="Probable polyketide synthase 2"/>
    <property type="match status" value="1"/>
</dbReference>
<evidence type="ECO:0000256" key="6">
    <source>
        <dbReference type="ARBA" id="ARBA00052442"/>
    </source>
</evidence>
<dbReference type="EMBL" id="JF819834">
    <property type="protein sequence ID" value="AEP40937.1"/>
    <property type="molecule type" value="Genomic_DNA"/>
</dbReference>
<evidence type="ECO:0000256" key="8">
    <source>
        <dbReference type="ARBA" id="ARBA00060622"/>
    </source>
</evidence>
<evidence type="ECO:0000256" key="3">
    <source>
        <dbReference type="ARBA" id="ARBA00022679"/>
    </source>
</evidence>
<dbReference type="InterPro" id="IPR009081">
    <property type="entry name" value="PP-bd_ACP"/>
</dbReference>
<dbReference type="InterPro" id="IPR016036">
    <property type="entry name" value="Malonyl_transacylase_ACP-bd"/>
</dbReference>
<evidence type="ECO:0000256" key="2">
    <source>
        <dbReference type="ARBA" id="ARBA00022553"/>
    </source>
</evidence>
<dbReference type="PANTHER" id="PTHR43775:SF51">
    <property type="entry name" value="INACTIVE PHENOLPHTHIOCEROL SYNTHESIS POLYKETIDE SYNTHASE TYPE I PKS1-RELATED"/>
    <property type="match status" value="1"/>
</dbReference>
<evidence type="ECO:0000256" key="4">
    <source>
        <dbReference type="ARBA" id="ARBA00022737"/>
    </source>
</evidence>
<dbReference type="Gene3D" id="1.10.1200.10">
    <property type="entry name" value="ACP-like"/>
    <property type="match status" value="1"/>
</dbReference>
<dbReference type="InterPro" id="IPR036736">
    <property type="entry name" value="ACP-like_sf"/>
</dbReference>
<dbReference type="InterPro" id="IPR001227">
    <property type="entry name" value="Ac_transferase_dom_sf"/>
</dbReference>
<dbReference type="SMART" id="SM00822">
    <property type="entry name" value="PKS_KR"/>
    <property type="match status" value="1"/>
</dbReference>
<sequence length="1122" mass="117884">MLSARSPEALREQARRLVSSVDDAVPADVGWSLAARAALECRAVVVGTSRGELLAGVAALAEGRGSTGTAVKGRTAFLFSGQGSQRAGMGRELAESFPVFADAFAEVCAELDRHTDTPVREAIGDPGRVDETGVAQPGLFAFEVALFRLLESWGVCPDFVGGHSIGELAAAHVAGVLSLADAARLVVARGRLMQALPSGGVMLAVQVSEDEVEPGPGVAVAAVNGPRSVVLSGDEDAVARWESKGLRTKRLKVSHAFHSHLMDGMLDEFRAVAEGVEFSQPRIPMVSNLTGALVTEFSADYWVRHVRDTVRFCDGVRALEAHGVTRFLEVGPSTALTAMIDESLLADATVVAAARKDRSEAQAVVEAAATLYANGSTVDWKQFFAGTGARRIDLPTYAFQRQRYWLEPPVQPAETAGTAESSFWTAVESQDVAAVSEVLAIDGGPEQSSLTALLPALSSWHQRHRAQSALDQWRYEVAWKPATELSAKPLTGTWLVVLPSRLPADGWPDALAKELTGRGAQVRTVTLSGGEDRETIAARLTESAADAPVHGIVSLLALDETPLPGLPSVPDGLAATLGLAQAAGKIAGEPRIWCVTTDAVTVGRPDRVGNPVQAQVWGLGRVVALEHAERWGGLVDLPPAVDARAVARFADVVAGAGDEDQLAVRESGVFVRRFRRAGPDVAAGEWAPGSGTVLITGGTGALGARIARWLAERGAEHLVLASRRGREAAGAAELEAELKELGTRVTVAACDAADRAALAGLLAEIPAEFPLAGVVHAAGVLDDGVLESLAPERLGTVLRPKADAALNLHELTRDCELSMFVLFSSIVGVVGSAGQANYAAANAFLDALAEQRRADGLAATAVAWGPWADSGMAAGSDAVTDRLRRGGVPPMSPELAVTALERAVAGGSASVTVADIGWDLLTPALIAAGPNPQFRDLPEFCRAAEQTRTETADESSFRDRLAALPAADRLDVLLALVREKTAKVLGYPSADRVEPGRAFGDLGFDSLTAVEFRNALGTATRIRVPATVVFDYPTPNAVSEYLHGELAGEDPAENGLGAELDRLEAALFSAPVSETETAEVTARLQNLLARWKESHDQAAGGDIASATKDELYEILQKEFGRA</sequence>
<dbReference type="Gene3D" id="3.30.70.3290">
    <property type="match status" value="1"/>
</dbReference>
<dbReference type="PROSITE" id="PS50075">
    <property type="entry name" value="CARRIER"/>
    <property type="match status" value="1"/>
</dbReference>
<evidence type="ECO:0000259" key="11">
    <source>
        <dbReference type="PROSITE" id="PS50075"/>
    </source>
</evidence>
<dbReference type="SUPFAM" id="SSF55048">
    <property type="entry name" value="Probable ACP-binding domain of malonyl-CoA ACP transacylase"/>
    <property type="match status" value="1"/>
</dbReference>
<dbReference type="GO" id="GO:0004312">
    <property type="term" value="F:fatty acid synthase activity"/>
    <property type="evidence" value="ECO:0007669"/>
    <property type="project" value="TreeGrafter"/>
</dbReference>
<dbReference type="Pfam" id="PF00550">
    <property type="entry name" value="PP-binding"/>
    <property type="match status" value="1"/>
</dbReference>
<dbReference type="SMART" id="SM00823">
    <property type="entry name" value="PKS_PP"/>
    <property type="match status" value="1"/>
</dbReference>
<dbReference type="InterPro" id="IPR036291">
    <property type="entry name" value="NAD(P)-bd_dom_sf"/>
</dbReference>
<proteinExistence type="predicted"/>
<dbReference type="GO" id="GO:0031177">
    <property type="term" value="F:phosphopantetheine binding"/>
    <property type="evidence" value="ECO:0007669"/>
    <property type="project" value="InterPro"/>
</dbReference>
<dbReference type="Pfam" id="PF18369">
    <property type="entry name" value="PKS_DE"/>
    <property type="match status" value="1"/>
</dbReference>
<dbReference type="InterPro" id="IPR041618">
    <property type="entry name" value="PKS_DE"/>
</dbReference>
<dbReference type="InterPro" id="IPR020806">
    <property type="entry name" value="PKS_PP-bd"/>
</dbReference>